<comment type="caution">
    <text evidence="1">The sequence shown here is derived from an EMBL/GenBank/DDBJ whole genome shotgun (WGS) entry which is preliminary data.</text>
</comment>
<dbReference type="EMBL" id="JAIWYP010000003">
    <property type="protein sequence ID" value="KAH3858446.1"/>
    <property type="molecule type" value="Genomic_DNA"/>
</dbReference>
<keyword evidence="2" id="KW-1185">Reference proteome</keyword>
<reference evidence="1" key="1">
    <citation type="journal article" date="2019" name="bioRxiv">
        <title>The Genome of the Zebra Mussel, Dreissena polymorpha: A Resource for Invasive Species Research.</title>
        <authorList>
            <person name="McCartney M.A."/>
            <person name="Auch B."/>
            <person name="Kono T."/>
            <person name="Mallez S."/>
            <person name="Zhang Y."/>
            <person name="Obille A."/>
            <person name="Becker A."/>
            <person name="Abrahante J.E."/>
            <person name="Garbe J."/>
            <person name="Badalamenti J.P."/>
            <person name="Herman A."/>
            <person name="Mangelson H."/>
            <person name="Liachko I."/>
            <person name="Sullivan S."/>
            <person name="Sone E.D."/>
            <person name="Koren S."/>
            <person name="Silverstein K.A.T."/>
            <person name="Beckman K.B."/>
            <person name="Gohl D.M."/>
        </authorList>
    </citation>
    <scope>NUCLEOTIDE SEQUENCE</scope>
    <source>
        <strain evidence="1">Duluth1</strain>
        <tissue evidence="1">Whole animal</tissue>
    </source>
</reference>
<dbReference type="Proteomes" id="UP000828390">
    <property type="component" value="Unassembled WGS sequence"/>
</dbReference>
<evidence type="ECO:0000313" key="2">
    <source>
        <dbReference type="Proteomes" id="UP000828390"/>
    </source>
</evidence>
<organism evidence="1 2">
    <name type="scientific">Dreissena polymorpha</name>
    <name type="common">Zebra mussel</name>
    <name type="synonym">Mytilus polymorpha</name>
    <dbReference type="NCBI Taxonomy" id="45954"/>
    <lineage>
        <taxon>Eukaryota</taxon>
        <taxon>Metazoa</taxon>
        <taxon>Spiralia</taxon>
        <taxon>Lophotrochozoa</taxon>
        <taxon>Mollusca</taxon>
        <taxon>Bivalvia</taxon>
        <taxon>Autobranchia</taxon>
        <taxon>Heteroconchia</taxon>
        <taxon>Euheterodonta</taxon>
        <taxon>Imparidentia</taxon>
        <taxon>Neoheterodontei</taxon>
        <taxon>Myida</taxon>
        <taxon>Dreissenoidea</taxon>
        <taxon>Dreissenidae</taxon>
        <taxon>Dreissena</taxon>
    </lineage>
</organism>
<gene>
    <name evidence="1" type="ORF">DPMN_101069</name>
</gene>
<sequence length="52" mass="5743">MVLCLRRPLHDSKWYNPSNTISLCSPAARCLATNVTRRGQAPDLRGGDLDAM</sequence>
<evidence type="ECO:0000313" key="1">
    <source>
        <dbReference type="EMBL" id="KAH3858446.1"/>
    </source>
</evidence>
<proteinExistence type="predicted"/>
<dbReference type="AlphaFoldDB" id="A0A9D4LKE6"/>
<reference evidence="1" key="2">
    <citation type="submission" date="2020-11" db="EMBL/GenBank/DDBJ databases">
        <authorList>
            <person name="McCartney M.A."/>
            <person name="Auch B."/>
            <person name="Kono T."/>
            <person name="Mallez S."/>
            <person name="Becker A."/>
            <person name="Gohl D.M."/>
            <person name="Silverstein K.A.T."/>
            <person name="Koren S."/>
            <person name="Bechman K.B."/>
            <person name="Herman A."/>
            <person name="Abrahante J.E."/>
            <person name="Garbe J."/>
        </authorList>
    </citation>
    <scope>NUCLEOTIDE SEQUENCE</scope>
    <source>
        <strain evidence="1">Duluth1</strain>
        <tissue evidence="1">Whole animal</tissue>
    </source>
</reference>
<name>A0A9D4LKE6_DREPO</name>
<accession>A0A9D4LKE6</accession>
<protein>
    <submittedName>
        <fullName evidence="1">Uncharacterized protein</fullName>
    </submittedName>
</protein>